<dbReference type="EMBL" id="CAXAMN010008668">
    <property type="protein sequence ID" value="CAK9026119.1"/>
    <property type="molecule type" value="Genomic_DNA"/>
</dbReference>
<evidence type="ECO:0000313" key="2">
    <source>
        <dbReference type="Proteomes" id="UP001642484"/>
    </source>
</evidence>
<dbReference type="InterPro" id="IPR011012">
    <property type="entry name" value="Longin-like_dom_sf"/>
</dbReference>
<reference evidence="1 2" key="1">
    <citation type="submission" date="2024-02" db="EMBL/GenBank/DDBJ databases">
        <authorList>
            <person name="Chen Y."/>
            <person name="Shah S."/>
            <person name="Dougan E. K."/>
            <person name="Thang M."/>
            <person name="Chan C."/>
        </authorList>
    </citation>
    <scope>NUCLEOTIDE SEQUENCE [LARGE SCALE GENOMIC DNA]</scope>
</reference>
<protein>
    <submittedName>
        <fullName evidence="1">Uncharacterized protein</fullName>
    </submittedName>
</protein>
<dbReference type="SUPFAM" id="SSF64356">
    <property type="entry name" value="SNARE-like"/>
    <property type="match status" value="1"/>
</dbReference>
<name>A0ABP0KHX2_9DINO</name>
<dbReference type="Proteomes" id="UP001642484">
    <property type="component" value="Unassembled WGS sequence"/>
</dbReference>
<comment type="caution">
    <text evidence="1">The sequence shown here is derived from an EMBL/GenBank/DDBJ whole genome shotgun (WGS) entry which is preliminary data.</text>
</comment>
<organism evidence="1 2">
    <name type="scientific">Durusdinium trenchii</name>
    <dbReference type="NCBI Taxonomy" id="1381693"/>
    <lineage>
        <taxon>Eukaryota</taxon>
        <taxon>Sar</taxon>
        <taxon>Alveolata</taxon>
        <taxon>Dinophyceae</taxon>
        <taxon>Suessiales</taxon>
        <taxon>Symbiodiniaceae</taxon>
        <taxon>Durusdinium</taxon>
    </lineage>
</organism>
<gene>
    <name evidence="1" type="ORF">CCMP2556_LOCUS16245</name>
</gene>
<sequence length="214" mass="24715">MSQKLYLQAKSQVRAAYDELGDWIFETFGEGRLDKCDELEEDIWEVAKRRRGMRFFTAGRPRDRKRFASILFPLFKGDPNETLYQEAFQDVLRVAGVSVKPQSRHKLSFGGGILYFTADNQGNLYGVVASDDYPMSFVFEFLDDMLEVYESIDVASALNKADETLWAEQQFVEDAFGVRELALESWKKRVREGDGSSFYFPEDALRSSEFVERL</sequence>
<proteinExistence type="predicted"/>
<accession>A0ABP0KHX2</accession>
<keyword evidence="2" id="KW-1185">Reference proteome</keyword>
<evidence type="ECO:0000313" key="1">
    <source>
        <dbReference type="EMBL" id="CAK9026119.1"/>
    </source>
</evidence>